<dbReference type="PANTHER" id="PTHR42160:SF1">
    <property type="entry name" value="URACIL-DNA GLYCOSYLASE SUPERFAMILY PROTEIN"/>
    <property type="match status" value="1"/>
</dbReference>
<dbReference type="AlphaFoldDB" id="A0A517NCC5"/>
<evidence type="ECO:0000259" key="1">
    <source>
        <dbReference type="Pfam" id="PF03167"/>
    </source>
</evidence>
<organism evidence="2 3">
    <name type="scientific">Rubripirellula lacrimiformis</name>
    <dbReference type="NCBI Taxonomy" id="1930273"/>
    <lineage>
        <taxon>Bacteria</taxon>
        <taxon>Pseudomonadati</taxon>
        <taxon>Planctomycetota</taxon>
        <taxon>Planctomycetia</taxon>
        <taxon>Pirellulales</taxon>
        <taxon>Pirellulaceae</taxon>
        <taxon>Rubripirellula</taxon>
    </lineage>
</organism>
<dbReference type="Proteomes" id="UP000318538">
    <property type="component" value="Chromosome"/>
</dbReference>
<accession>A0A517NCC5</accession>
<dbReference type="InterPro" id="IPR047124">
    <property type="entry name" value="HI_0220.2"/>
</dbReference>
<name>A0A517NCC5_9BACT</name>
<dbReference type="PANTHER" id="PTHR42160">
    <property type="entry name" value="URACIL-DNA GLYCOSYLASE SUPERFAMILY PROTEIN"/>
    <property type="match status" value="1"/>
</dbReference>
<dbReference type="InterPro" id="IPR036895">
    <property type="entry name" value="Uracil-DNA_glycosylase-like_sf"/>
</dbReference>
<dbReference type="EMBL" id="CP036525">
    <property type="protein sequence ID" value="QDT04766.1"/>
    <property type="molecule type" value="Genomic_DNA"/>
</dbReference>
<protein>
    <submittedName>
        <fullName evidence="2">Uracil DNA glycosylase superfamily protein</fullName>
    </submittedName>
</protein>
<feature type="domain" description="Uracil-DNA glycosylase-like" evidence="1">
    <location>
        <begin position="33"/>
        <end position="109"/>
    </location>
</feature>
<evidence type="ECO:0000313" key="2">
    <source>
        <dbReference type="EMBL" id="QDT04766.1"/>
    </source>
</evidence>
<dbReference type="Pfam" id="PF03167">
    <property type="entry name" value="UDG"/>
    <property type="match status" value="1"/>
</dbReference>
<reference evidence="2 3" key="1">
    <citation type="submission" date="2019-02" db="EMBL/GenBank/DDBJ databases">
        <title>Deep-cultivation of Planctomycetes and their phenomic and genomic characterization uncovers novel biology.</title>
        <authorList>
            <person name="Wiegand S."/>
            <person name="Jogler M."/>
            <person name="Boedeker C."/>
            <person name="Pinto D."/>
            <person name="Vollmers J."/>
            <person name="Rivas-Marin E."/>
            <person name="Kohn T."/>
            <person name="Peeters S.H."/>
            <person name="Heuer A."/>
            <person name="Rast P."/>
            <person name="Oberbeckmann S."/>
            <person name="Bunk B."/>
            <person name="Jeske O."/>
            <person name="Meyerdierks A."/>
            <person name="Storesund J.E."/>
            <person name="Kallscheuer N."/>
            <person name="Luecker S."/>
            <person name="Lage O.M."/>
            <person name="Pohl T."/>
            <person name="Merkel B.J."/>
            <person name="Hornburger P."/>
            <person name="Mueller R.-W."/>
            <person name="Bruemmer F."/>
            <person name="Labrenz M."/>
            <person name="Spormann A.M."/>
            <person name="Op den Camp H."/>
            <person name="Overmann J."/>
            <person name="Amann R."/>
            <person name="Jetten M.S.M."/>
            <person name="Mascher T."/>
            <person name="Medema M.H."/>
            <person name="Devos D.P."/>
            <person name="Kaster A.-K."/>
            <person name="Ovreas L."/>
            <person name="Rohde M."/>
            <person name="Galperin M.Y."/>
            <person name="Jogler C."/>
        </authorList>
    </citation>
    <scope>NUCLEOTIDE SEQUENCE [LARGE SCALE GENOMIC DNA]</scope>
    <source>
        <strain evidence="2 3">K22_7</strain>
    </source>
</reference>
<dbReference type="KEGG" id="rlc:K227x_31620"/>
<dbReference type="InterPro" id="IPR005122">
    <property type="entry name" value="Uracil-DNA_glycosylase-like"/>
</dbReference>
<dbReference type="SUPFAM" id="SSF52141">
    <property type="entry name" value="Uracil-DNA glycosylase-like"/>
    <property type="match status" value="1"/>
</dbReference>
<proteinExistence type="predicted"/>
<sequence length="114" mass="12802">MKLPVLLKQIRACRECDPHLPAGPRPVVQAASGAKILIIGQAPGRRVHQSGIPWDDPSGDRLRDWMGIDRDEFYDPQMVAIMPMGFCYPGRGRSGDLPPRKECARCGTNRYWND</sequence>
<keyword evidence="3" id="KW-1185">Reference proteome</keyword>
<dbReference type="Gene3D" id="3.40.470.10">
    <property type="entry name" value="Uracil-DNA glycosylase-like domain"/>
    <property type="match status" value="1"/>
</dbReference>
<evidence type="ECO:0000313" key="3">
    <source>
        <dbReference type="Proteomes" id="UP000318538"/>
    </source>
</evidence>
<dbReference type="CDD" id="cd10033">
    <property type="entry name" value="UDG_like"/>
    <property type="match status" value="1"/>
</dbReference>
<gene>
    <name evidence="2" type="ORF">K227x_31620</name>
</gene>